<evidence type="ECO:0000313" key="2">
    <source>
        <dbReference type="EMBL" id="MBP2319469.1"/>
    </source>
</evidence>
<feature type="domain" description="HTH cro/C1-type" evidence="1">
    <location>
        <begin position="27"/>
        <end position="77"/>
    </location>
</feature>
<dbReference type="InterPro" id="IPR001387">
    <property type="entry name" value="Cro/C1-type_HTH"/>
</dbReference>
<reference evidence="2 3" key="1">
    <citation type="submission" date="2021-03" db="EMBL/GenBank/DDBJ databases">
        <title>Sequencing the genomes of 1000 actinobacteria strains.</title>
        <authorList>
            <person name="Klenk H.-P."/>
        </authorList>
    </citation>
    <scope>NUCLEOTIDE SEQUENCE [LARGE SCALE GENOMIC DNA]</scope>
    <source>
        <strain evidence="2 3">DSM 12544</strain>
    </source>
</reference>
<accession>A0ABS4T4U0</accession>
<organism evidence="2 3">
    <name type="scientific">Nesterenkonia lacusekhoensis</name>
    <dbReference type="NCBI Taxonomy" id="150832"/>
    <lineage>
        <taxon>Bacteria</taxon>
        <taxon>Bacillati</taxon>
        <taxon>Actinomycetota</taxon>
        <taxon>Actinomycetes</taxon>
        <taxon>Micrococcales</taxon>
        <taxon>Micrococcaceae</taxon>
        <taxon>Nesterenkonia</taxon>
    </lineage>
</organism>
<proteinExistence type="predicted"/>
<name>A0ABS4T4U0_9MICC</name>
<dbReference type="RefSeq" id="WP_210050850.1">
    <property type="nucleotide sequence ID" value="NZ_JAGINX010000001.1"/>
</dbReference>
<dbReference type="CDD" id="cd00093">
    <property type="entry name" value="HTH_XRE"/>
    <property type="match status" value="1"/>
</dbReference>
<dbReference type="Gene3D" id="1.10.260.40">
    <property type="entry name" value="lambda repressor-like DNA-binding domains"/>
    <property type="match status" value="1"/>
</dbReference>
<keyword evidence="3" id="KW-1185">Reference proteome</keyword>
<dbReference type="InterPro" id="IPR010982">
    <property type="entry name" value="Lambda_DNA-bd_dom_sf"/>
</dbReference>
<protein>
    <submittedName>
        <fullName evidence="2">Transcriptional regulator with XRE-family HTH domain</fullName>
    </submittedName>
</protein>
<gene>
    <name evidence="2" type="ORF">JOF45_002488</name>
</gene>
<dbReference type="SUPFAM" id="SSF47413">
    <property type="entry name" value="lambda repressor-like DNA-binding domains"/>
    <property type="match status" value="1"/>
</dbReference>
<dbReference type="PROSITE" id="PS50943">
    <property type="entry name" value="HTH_CROC1"/>
    <property type="match status" value="1"/>
</dbReference>
<dbReference type="Proteomes" id="UP001519331">
    <property type="component" value="Unassembled WGS sequence"/>
</dbReference>
<dbReference type="EMBL" id="JAGINX010000001">
    <property type="protein sequence ID" value="MBP2319469.1"/>
    <property type="molecule type" value="Genomic_DNA"/>
</dbReference>
<comment type="caution">
    <text evidence="2">The sequence shown here is derived from an EMBL/GenBank/DDBJ whole genome shotgun (WGS) entry which is preliminary data.</text>
</comment>
<sequence length="150" mass="16234">MTDEHTVPPESKLLKEVQSLSGIPVPELAEATGLSKATIHSAIQGVRYKTGGSIPAPPSDKTLVKLARALSITPQQLREASPNRARAIHELSEEPALEKSLPSDEESQAAAAAHLRLARRVLAAFTDQELREEIARREAERNEREASASS</sequence>
<evidence type="ECO:0000313" key="3">
    <source>
        <dbReference type="Proteomes" id="UP001519331"/>
    </source>
</evidence>
<evidence type="ECO:0000259" key="1">
    <source>
        <dbReference type="PROSITE" id="PS50943"/>
    </source>
</evidence>